<evidence type="ECO:0000313" key="3">
    <source>
        <dbReference type="Proteomes" id="UP000257127"/>
    </source>
</evidence>
<dbReference type="AlphaFoldDB" id="A0A3E1EV75"/>
<proteinExistence type="predicted"/>
<name>A0A3E1EV75_9FLAO</name>
<keyword evidence="1" id="KW-0812">Transmembrane</keyword>
<gene>
    <name evidence="2" type="ORF">DXU93_13650</name>
</gene>
<comment type="caution">
    <text evidence="2">The sequence shown here is derived from an EMBL/GenBank/DDBJ whole genome shotgun (WGS) entry which is preliminary data.</text>
</comment>
<keyword evidence="1" id="KW-0472">Membrane</keyword>
<keyword evidence="3" id="KW-1185">Reference proteome</keyword>
<dbReference type="EMBL" id="QURB01000009">
    <property type="protein sequence ID" value="RFC53469.1"/>
    <property type="molecule type" value="Genomic_DNA"/>
</dbReference>
<keyword evidence="1" id="KW-1133">Transmembrane helix</keyword>
<organism evidence="2 3">
    <name type="scientific">Brumimicrobium aurantiacum</name>
    <dbReference type="NCBI Taxonomy" id="1737063"/>
    <lineage>
        <taxon>Bacteria</taxon>
        <taxon>Pseudomonadati</taxon>
        <taxon>Bacteroidota</taxon>
        <taxon>Flavobacteriia</taxon>
        <taxon>Flavobacteriales</taxon>
        <taxon>Crocinitomicaceae</taxon>
        <taxon>Brumimicrobium</taxon>
    </lineage>
</organism>
<accession>A0A3E1EV75</accession>
<evidence type="ECO:0000313" key="2">
    <source>
        <dbReference type="EMBL" id="RFC53469.1"/>
    </source>
</evidence>
<sequence length="614" mass="72936">MSLVNDIIPQNRSCLKVSEIVIWILNNINLSSLFRLKIQEHKINNNMKIKISILLLFILSFYTGFGHAQLRFYDNKTDKEYEITDTTDKAIVDKYLESINAKAIEFNSNKNSSSLFRIKNSKGIWQINDINNIEELYYLDKYSQNFPSPIMEEMGITTVSKKNKNYIFSFETENVFEAVPFHKIRIYTNTDTIYEYKNELEKTSLKTRLKYIALQKDNFWALAYYSKEDFKLYQLTKFKYPNEKELHECSMYKYLENLSHPLYPTETETLSFIHDELLNHKSKNTSVEYKNFSKYPIRIKDQKGNWRFYEVENYSPLLSKNQQKKYRLMNTSKDIEKWNVGIVERKSKKYIISFQEGNNIYHETWFDDIEIIEKTVSFYPDYPIMTSEGEDSLDIHGNYVFGKETYSILEKLLLQRDGKYALAFMDSYNNTLYQLSGFHFESTKNVPNLDYFSWEDPYTKEITNNYETMAAAHNILQELSSIDLIVPITFSELNNSDVFKVRNNQTKRWSIQMENGFKADQTLPIAASKIEFIDNGNPIYVVWCDNKVGFYNKTFQHFKPCEYDDFKHIFLDSQYGCALKKDGKWQLFDTQSADKLIKEKAKTIDELKQMWWNR</sequence>
<reference evidence="2 3" key="1">
    <citation type="submission" date="2018-08" db="EMBL/GenBank/DDBJ databases">
        <title>The draft genome squence of Brumimicrobium sp. N62.</title>
        <authorList>
            <person name="Du Z.-J."/>
            <person name="Luo H.-R."/>
        </authorList>
    </citation>
    <scope>NUCLEOTIDE SEQUENCE [LARGE SCALE GENOMIC DNA]</scope>
    <source>
        <strain evidence="2 3">N62</strain>
    </source>
</reference>
<evidence type="ECO:0000256" key="1">
    <source>
        <dbReference type="SAM" id="Phobius"/>
    </source>
</evidence>
<dbReference type="Proteomes" id="UP000257127">
    <property type="component" value="Unassembled WGS sequence"/>
</dbReference>
<protein>
    <recommendedName>
        <fullName evidence="4">WG repeat-containing protein</fullName>
    </recommendedName>
</protein>
<evidence type="ECO:0008006" key="4">
    <source>
        <dbReference type="Google" id="ProtNLM"/>
    </source>
</evidence>
<feature type="transmembrane region" description="Helical" evidence="1">
    <location>
        <begin position="50"/>
        <end position="70"/>
    </location>
</feature>